<dbReference type="OrthoDB" id="3271097at2759"/>
<organism evidence="2 3">
    <name type="scientific">Hypsizygus marmoreus</name>
    <name type="common">White beech mushroom</name>
    <name type="synonym">Agaricus marmoreus</name>
    <dbReference type="NCBI Taxonomy" id="39966"/>
    <lineage>
        <taxon>Eukaryota</taxon>
        <taxon>Fungi</taxon>
        <taxon>Dikarya</taxon>
        <taxon>Basidiomycota</taxon>
        <taxon>Agaricomycotina</taxon>
        <taxon>Agaricomycetes</taxon>
        <taxon>Agaricomycetidae</taxon>
        <taxon>Agaricales</taxon>
        <taxon>Tricholomatineae</taxon>
        <taxon>Lyophyllaceae</taxon>
        <taxon>Hypsizygus</taxon>
    </lineage>
</organism>
<dbReference type="Proteomes" id="UP000076154">
    <property type="component" value="Unassembled WGS sequence"/>
</dbReference>
<feature type="region of interest" description="Disordered" evidence="1">
    <location>
        <begin position="1"/>
        <end position="57"/>
    </location>
</feature>
<dbReference type="STRING" id="39966.A0A369JVV1"/>
<reference evidence="2" key="1">
    <citation type="submission" date="2018-04" db="EMBL/GenBank/DDBJ databases">
        <title>Whole genome sequencing of Hypsizygus marmoreus.</title>
        <authorList>
            <person name="Choi I.-G."/>
            <person name="Min B."/>
            <person name="Kim J.-G."/>
            <person name="Kim S."/>
            <person name="Oh Y.-L."/>
            <person name="Kong W.-S."/>
            <person name="Park H."/>
            <person name="Jeong J."/>
            <person name="Song E.-S."/>
        </authorList>
    </citation>
    <scope>NUCLEOTIDE SEQUENCE [LARGE SCALE GENOMIC DNA]</scope>
    <source>
        <strain evidence="2">51987-8</strain>
    </source>
</reference>
<name>A0A369JVV1_HYPMA</name>
<feature type="region of interest" description="Disordered" evidence="1">
    <location>
        <begin position="196"/>
        <end position="232"/>
    </location>
</feature>
<sequence>MAATHSNKTTGLTPRKKTSATTPNKAAAAKRSGRPKKNQENDIPALLPTTADDPNAVQPTTQATAMRDMDLTSSAPVQTMGSVSTDDKDEEIRCLRAMLATAQAAPIPVAPAAAVIMLIPRPKGEAGYKKRGFVLQEAMQLEGSVEEEAMYASILMATRTNCIKAGMKLNVDYRYQDAAKLAQVFKMKRKKLNLNSEETRHIDSLDDDNDDQGAGPSITAAGNQSEDEEMYN</sequence>
<comment type="caution">
    <text evidence="2">The sequence shown here is derived from an EMBL/GenBank/DDBJ whole genome shotgun (WGS) entry which is preliminary data.</text>
</comment>
<evidence type="ECO:0000256" key="1">
    <source>
        <dbReference type="SAM" id="MobiDB-lite"/>
    </source>
</evidence>
<gene>
    <name evidence="2" type="ORF">Hypma_008170</name>
</gene>
<dbReference type="EMBL" id="LUEZ02000042">
    <property type="protein sequence ID" value="RDB24677.1"/>
    <property type="molecule type" value="Genomic_DNA"/>
</dbReference>
<feature type="compositionally biased region" description="Polar residues" evidence="1">
    <location>
        <begin position="1"/>
        <end position="12"/>
    </location>
</feature>
<accession>A0A369JVV1</accession>
<dbReference type="AlphaFoldDB" id="A0A369JVV1"/>
<proteinExistence type="predicted"/>
<keyword evidence="3" id="KW-1185">Reference proteome</keyword>
<protein>
    <submittedName>
        <fullName evidence="2">Uncharacterized protein</fullName>
    </submittedName>
</protein>
<evidence type="ECO:0000313" key="2">
    <source>
        <dbReference type="EMBL" id="RDB24677.1"/>
    </source>
</evidence>
<dbReference type="InParanoid" id="A0A369JVV1"/>
<evidence type="ECO:0000313" key="3">
    <source>
        <dbReference type="Proteomes" id="UP000076154"/>
    </source>
</evidence>